<evidence type="ECO:0000259" key="8">
    <source>
        <dbReference type="Pfam" id="PF07810"/>
    </source>
</evidence>
<dbReference type="Ensembl" id="ENSFHET00000003644.1">
    <property type="protein sequence ID" value="ENSFHEP00000007540.1"/>
    <property type="gene ID" value="ENSFHEG00000008651.1"/>
</dbReference>
<feature type="compositionally biased region" description="Basic and acidic residues" evidence="7">
    <location>
        <begin position="12"/>
        <end position="22"/>
    </location>
</feature>
<evidence type="ECO:0000256" key="3">
    <source>
        <dbReference type="ARBA" id="ARBA00022692"/>
    </source>
</evidence>
<keyword evidence="5 6" id="KW-0472">Membrane</keyword>
<name>A0A3Q2P6X7_FUNHE</name>
<evidence type="ECO:0000256" key="2">
    <source>
        <dbReference type="ARBA" id="ARBA00006510"/>
    </source>
</evidence>
<dbReference type="GO" id="GO:0008381">
    <property type="term" value="F:mechanosensitive monoatomic ion channel activity"/>
    <property type="evidence" value="ECO:0007669"/>
    <property type="project" value="TreeGrafter"/>
</dbReference>
<keyword evidence="10" id="KW-1185">Reference proteome</keyword>
<feature type="region of interest" description="Disordered" evidence="7">
    <location>
        <begin position="58"/>
        <end position="87"/>
    </location>
</feature>
<feature type="transmembrane region" description="Helical" evidence="6">
    <location>
        <begin position="388"/>
        <end position="406"/>
    </location>
</feature>
<dbReference type="AlphaFoldDB" id="A0A3Q2P6X7"/>
<dbReference type="Pfam" id="PF07810">
    <property type="entry name" value="TMC"/>
    <property type="match status" value="1"/>
</dbReference>
<dbReference type="PANTHER" id="PTHR23302:SF4">
    <property type="entry name" value="TRANSMEMBRANE CHANNEL-LIKE PROTEIN 6"/>
    <property type="match status" value="1"/>
</dbReference>
<evidence type="ECO:0000313" key="10">
    <source>
        <dbReference type="Proteomes" id="UP000265000"/>
    </source>
</evidence>
<reference evidence="9" key="2">
    <citation type="submission" date="2025-09" db="UniProtKB">
        <authorList>
            <consortium name="Ensembl"/>
        </authorList>
    </citation>
    <scope>IDENTIFICATION</scope>
</reference>
<feature type="transmembrane region" description="Helical" evidence="6">
    <location>
        <begin position="477"/>
        <end position="501"/>
    </location>
</feature>
<feature type="transmembrane region" description="Helical" evidence="6">
    <location>
        <begin position="707"/>
        <end position="732"/>
    </location>
</feature>
<feature type="transmembrane region" description="Helical" evidence="6">
    <location>
        <begin position="296"/>
        <end position="323"/>
    </location>
</feature>
<evidence type="ECO:0000256" key="5">
    <source>
        <dbReference type="ARBA" id="ARBA00023136"/>
    </source>
</evidence>
<feature type="transmembrane region" description="Helical" evidence="6">
    <location>
        <begin position="562"/>
        <end position="585"/>
    </location>
</feature>
<feature type="transmembrane region" description="Helical" evidence="6">
    <location>
        <begin position="782"/>
        <end position="802"/>
    </location>
</feature>
<comment type="subcellular location">
    <subcellularLocation>
        <location evidence="1 6">Membrane</location>
        <topology evidence="1 6">Multi-pass membrane protein</topology>
    </subcellularLocation>
</comment>
<dbReference type="GO" id="GO:0005886">
    <property type="term" value="C:plasma membrane"/>
    <property type="evidence" value="ECO:0007669"/>
    <property type="project" value="InterPro"/>
</dbReference>
<proteinExistence type="inferred from homology"/>
<feature type="domain" description="TMC" evidence="8">
    <location>
        <begin position="599"/>
        <end position="704"/>
    </location>
</feature>
<keyword evidence="4 6" id="KW-1133">Transmembrane helix</keyword>
<sequence length="843" mass="95620">MAHGGSFTVNVCEKDSDDERTGESGPSQKSSLLFKEPAFNVQEYPEAIQMGTFIEHLDSSDSESTSSSERSKESLNSKPRCSLQRNNWSAATKRVLSSMPSRTTGLHSSAGIAMKARRTPAELPPRTPSHDSLHTPRVTQEGTIRPDLEEVGTECKQKTQIDQGDGINKVDMQWSENVSALTMSTDGTKYLVGSRCAESSKEQLVSDLRDLSVSEGMRKLRAMPLSLVDKREIRKCSFSPAARNSLNRNLFCNNLLSTYISRMWRHCTFTGHPIVSFLKLWNSSLKKLSGRYGTGVLSYFLFLRTILFINLLLFTITCLFLVIPQAIHPPPTDSRLNSFTGIELLTGTGYLSQSLMFYGYYSNVTIEMNQLAAHSAVTHMVPYCIPTAYFFTITISFFIICIVLVYSMSKSFGKSFQVFKSTGDLSEKVFCSWDFKVIKRPSIRLQSEKISTQLKEQLSELTSGEEESSPMQRCCNLVIHAVAWLICLASIFLSAGGVYFLSNSRSLVVAIEAYTKQHFGPHHKNLHLLFTSAVVSGFNLLLPGIFNLCAWMEKHKSPSTRVYVSIFRNLLLKISIIGVLCYHWLGKIAEIQDHQASECWENFVGQELYRLLLMDFIFTVLYTFLGEFIWRLFSQIILKKNRKPVFDIARNVLELIYGQTLTWLGVLLAPLLPAVQIAKLFVLFYMKKSSLMLNCQASKKPWRATQMTTLFITLLCFPSFLGAAVAVVYTVWMIKPSSGCGPFRNVASMFESGKLWAERMKDSQQILSWLIRAYYTFIDNPLFLFLPTGIFLLVIYFHTQVVDGQRKIIRRLEKQIENEGKDKKFLITQLQYLYEENNPDSSH</sequence>
<dbReference type="PANTHER" id="PTHR23302">
    <property type="entry name" value="TRANSMEMBRANE CHANNEL-RELATED"/>
    <property type="match status" value="1"/>
</dbReference>
<dbReference type="GeneTree" id="ENSGT01050000244894"/>
<protein>
    <recommendedName>
        <fullName evidence="6">Transmembrane channel-like protein</fullName>
    </recommendedName>
</protein>
<dbReference type="Proteomes" id="UP000265000">
    <property type="component" value="Unplaced"/>
</dbReference>
<feature type="transmembrane region" description="Helical" evidence="6">
    <location>
        <begin position="611"/>
        <end position="633"/>
    </location>
</feature>
<evidence type="ECO:0000256" key="4">
    <source>
        <dbReference type="ARBA" id="ARBA00022989"/>
    </source>
</evidence>
<reference evidence="9" key="1">
    <citation type="submission" date="2025-08" db="UniProtKB">
        <authorList>
            <consortium name="Ensembl"/>
        </authorList>
    </citation>
    <scope>IDENTIFICATION</scope>
</reference>
<evidence type="ECO:0000256" key="1">
    <source>
        <dbReference type="ARBA" id="ARBA00004141"/>
    </source>
</evidence>
<dbReference type="STRING" id="8078.ENSFHEP00000007540"/>
<organism evidence="9 10">
    <name type="scientific">Fundulus heteroclitus</name>
    <name type="common">Killifish</name>
    <name type="synonym">Mummichog</name>
    <dbReference type="NCBI Taxonomy" id="8078"/>
    <lineage>
        <taxon>Eukaryota</taxon>
        <taxon>Metazoa</taxon>
        <taxon>Chordata</taxon>
        <taxon>Craniata</taxon>
        <taxon>Vertebrata</taxon>
        <taxon>Euteleostomi</taxon>
        <taxon>Actinopterygii</taxon>
        <taxon>Neopterygii</taxon>
        <taxon>Teleostei</taxon>
        <taxon>Neoteleostei</taxon>
        <taxon>Acanthomorphata</taxon>
        <taxon>Ovalentaria</taxon>
        <taxon>Atherinomorphae</taxon>
        <taxon>Cyprinodontiformes</taxon>
        <taxon>Fundulidae</taxon>
        <taxon>Fundulus</taxon>
    </lineage>
</organism>
<dbReference type="InterPro" id="IPR038900">
    <property type="entry name" value="TMC"/>
</dbReference>
<evidence type="ECO:0000313" key="9">
    <source>
        <dbReference type="Ensembl" id="ENSFHEP00000007540.1"/>
    </source>
</evidence>
<comment type="similarity">
    <text evidence="2 6">Belongs to the TMC family.</text>
</comment>
<evidence type="ECO:0000256" key="6">
    <source>
        <dbReference type="RuleBase" id="RU310713"/>
    </source>
</evidence>
<keyword evidence="3 6" id="KW-0812">Transmembrane</keyword>
<feature type="transmembrane region" description="Helical" evidence="6">
    <location>
        <begin position="528"/>
        <end position="550"/>
    </location>
</feature>
<accession>A0A3Q2P6X7</accession>
<evidence type="ECO:0000256" key="7">
    <source>
        <dbReference type="SAM" id="MobiDB-lite"/>
    </source>
</evidence>
<dbReference type="InterPro" id="IPR012496">
    <property type="entry name" value="TMC_dom"/>
</dbReference>
<feature type="region of interest" description="Disordered" evidence="7">
    <location>
        <begin position="1"/>
        <end position="36"/>
    </location>
</feature>